<evidence type="ECO:0000313" key="3">
    <source>
        <dbReference type="Proteomes" id="UP000035932"/>
    </source>
</evidence>
<reference evidence="2 3" key="1">
    <citation type="submission" date="2015-06" db="EMBL/GenBank/DDBJ databases">
        <title>Recapitulation of the evolution of biosynthetic gene clusters reveals hidden chemical diversity on bacterial genomes.</title>
        <authorList>
            <person name="Cruz-Morales P."/>
            <person name="Martinez-Guerrero C."/>
            <person name="Morales-Escalante M.A."/>
            <person name="Yanez-Guerra L.A."/>
            <person name="Kopp J.F."/>
            <person name="Feldmann J."/>
            <person name="Ramos-Aboites H.E."/>
            <person name="Barona-Gomez F."/>
        </authorList>
    </citation>
    <scope>NUCLEOTIDE SEQUENCE [LARGE SCALE GENOMIC DNA]</scope>
    <source>
        <strain evidence="2 3">ATCC 31245</strain>
    </source>
</reference>
<dbReference type="RefSeq" id="WP_048479735.1">
    <property type="nucleotide sequence ID" value="NZ_JBIRUD010000001.1"/>
</dbReference>
<name>A0A0J6XIZ9_9ACTN</name>
<dbReference type="SUPFAM" id="SSF54236">
    <property type="entry name" value="Ubiquitin-like"/>
    <property type="match status" value="1"/>
</dbReference>
<evidence type="ECO:0000313" key="2">
    <source>
        <dbReference type="EMBL" id="KMO94628.1"/>
    </source>
</evidence>
<dbReference type="PANTHER" id="PTHR10562">
    <property type="entry name" value="SMALL UBIQUITIN-RELATED MODIFIER"/>
    <property type="match status" value="1"/>
</dbReference>
<dbReference type="InterPro" id="IPR029071">
    <property type="entry name" value="Ubiquitin-like_domsf"/>
</dbReference>
<sequence length="93" mass="10485">MTDEAMVAEDGSDGATHIQVKVRSVDGHEVNFRIRRTTRMEKVMTVYCARIGHPVADVRFLYDGERISWDSTPEDLGMQDDDLIDVMVQQVGA</sequence>
<evidence type="ECO:0000259" key="1">
    <source>
        <dbReference type="PROSITE" id="PS50053"/>
    </source>
</evidence>
<keyword evidence="3" id="KW-1185">Reference proteome</keyword>
<dbReference type="SMART" id="SM00213">
    <property type="entry name" value="UBQ"/>
    <property type="match status" value="1"/>
</dbReference>
<dbReference type="Proteomes" id="UP000035932">
    <property type="component" value="Unassembled WGS sequence"/>
</dbReference>
<dbReference type="STRING" id="66430.ACS04_29030"/>
<feature type="domain" description="Ubiquitin-like" evidence="1">
    <location>
        <begin position="18"/>
        <end position="93"/>
    </location>
</feature>
<gene>
    <name evidence="2" type="ORF">ACS04_29030</name>
</gene>
<dbReference type="Pfam" id="PF11976">
    <property type="entry name" value="Rad60-SLD"/>
    <property type="match status" value="1"/>
</dbReference>
<dbReference type="InterPro" id="IPR022617">
    <property type="entry name" value="Rad60/SUMO-like_dom"/>
</dbReference>
<dbReference type="PROSITE" id="PS50053">
    <property type="entry name" value="UBIQUITIN_2"/>
    <property type="match status" value="1"/>
</dbReference>
<dbReference type="Gene3D" id="3.10.20.90">
    <property type="entry name" value="Phosphatidylinositol 3-kinase Catalytic Subunit, Chain A, domain 1"/>
    <property type="match status" value="1"/>
</dbReference>
<dbReference type="OrthoDB" id="10009854at2"/>
<accession>A0A0J6XIZ9</accession>
<protein>
    <recommendedName>
        <fullName evidence="1">Ubiquitin-like domain-containing protein</fullName>
    </recommendedName>
</protein>
<dbReference type="InterPro" id="IPR000626">
    <property type="entry name" value="Ubiquitin-like_dom"/>
</dbReference>
<proteinExistence type="predicted"/>
<dbReference type="AlphaFoldDB" id="A0A0J6XIZ9"/>
<dbReference type="PATRIC" id="fig|66430.4.peg.1491"/>
<comment type="caution">
    <text evidence="2">The sequence shown here is derived from an EMBL/GenBank/DDBJ whole genome shotgun (WGS) entry which is preliminary data.</text>
</comment>
<organism evidence="2 3">
    <name type="scientific">Streptomyces roseus</name>
    <dbReference type="NCBI Taxonomy" id="66430"/>
    <lineage>
        <taxon>Bacteria</taxon>
        <taxon>Bacillati</taxon>
        <taxon>Actinomycetota</taxon>
        <taxon>Actinomycetes</taxon>
        <taxon>Kitasatosporales</taxon>
        <taxon>Streptomycetaceae</taxon>
        <taxon>Streptomyces</taxon>
    </lineage>
</organism>
<dbReference type="EMBL" id="LFML01000126">
    <property type="protein sequence ID" value="KMO94628.1"/>
    <property type="molecule type" value="Genomic_DNA"/>
</dbReference>
<dbReference type="CDD" id="cd16116">
    <property type="entry name" value="Ubl_Smt3_like"/>
    <property type="match status" value="1"/>
</dbReference>